<keyword evidence="7 8" id="KW-0472">Membrane</keyword>
<evidence type="ECO:0000313" key="10">
    <source>
        <dbReference type="EMBL" id="MEF2113869.1"/>
    </source>
</evidence>
<evidence type="ECO:0000256" key="5">
    <source>
        <dbReference type="ARBA" id="ARBA00022679"/>
    </source>
</evidence>
<dbReference type="InterPro" id="IPR003594">
    <property type="entry name" value="HATPase_dom"/>
</dbReference>
<evidence type="ECO:0000256" key="2">
    <source>
        <dbReference type="ARBA" id="ARBA00004141"/>
    </source>
</evidence>
<keyword evidence="6 10" id="KW-0418">Kinase</keyword>
<keyword evidence="5" id="KW-0808">Transferase</keyword>
<dbReference type="InterPro" id="IPR005467">
    <property type="entry name" value="His_kinase_dom"/>
</dbReference>
<dbReference type="Pfam" id="PF00512">
    <property type="entry name" value="HisKA"/>
    <property type="match status" value="1"/>
</dbReference>
<evidence type="ECO:0000256" key="6">
    <source>
        <dbReference type="ARBA" id="ARBA00022777"/>
    </source>
</evidence>
<feature type="domain" description="Histidine kinase" evidence="9">
    <location>
        <begin position="238"/>
        <end position="454"/>
    </location>
</feature>
<dbReference type="CDD" id="cd00082">
    <property type="entry name" value="HisKA"/>
    <property type="match status" value="1"/>
</dbReference>
<dbReference type="SMART" id="SM00387">
    <property type="entry name" value="HATPase_c"/>
    <property type="match status" value="1"/>
</dbReference>
<organism evidence="10 11">
    <name type="scientific">Clostridium frigoriphilum</name>
    <dbReference type="NCBI Taxonomy" id="443253"/>
    <lineage>
        <taxon>Bacteria</taxon>
        <taxon>Bacillati</taxon>
        <taxon>Bacillota</taxon>
        <taxon>Clostridia</taxon>
        <taxon>Eubacteriales</taxon>
        <taxon>Clostridiaceae</taxon>
        <taxon>Clostridium</taxon>
    </lineage>
</organism>
<evidence type="ECO:0000256" key="3">
    <source>
        <dbReference type="ARBA" id="ARBA00012438"/>
    </source>
</evidence>
<comment type="caution">
    <text evidence="10">The sequence shown here is derived from an EMBL/GenBank/DDBJ whole genome shotgun (WGS) entry which is preliminary data.</text>
</comment>
<dbReference type="RefSeq" id="WP_216252563.1">
    <property type="nucleotide sequence ID" value="NZ_JAZHFS010000017.1"/>
</dbReference>
<dbReference type="PANTHER" id="PTHR45528">
    <property type="entry name" value="SENSOR HISTIDINE KINASE CPXA"/>
    <property type="match status" value="1"/>
</dbReference>
<dbReference type="PANTHER" id="PTHR45528:SF8">
    <property type="entry name" value="HISTIDINE KINASE"/>
    <property type="match status" value="1"/>
</dbReference>
<evidence type="ECO:0000256" key="4">
    <source>
        <dbReference type="ARBA" id="ARBA00022553"/>
    </source>
</evidence>
<keyword evidence="8" id="KW-0812">Transmembrane</keyword>
<dbReference type="SMART" id="SM00388">
    <property type="entry name" value="HisKA"/>
    <property type="match status" value="1"/>
</dbReference>
<gene>
    <name evidence="10" type="ORF">SJI18_16295</name>
</gene>
<dbReference type="InterPro" id="IPR050398">
    <property type="entry name" value="HssS/ArlS-like"/>
</dbReference>
<accession>A0ABU7UST2</accession>
<name>A0ABU7UST2_9CLOT</name>
<dbReference type="EMBL" id="JAZHFS010000017">
    <property type="protein sequence ID" value="MEF2113869.1"/>
    <property type="molecule type" value="Genomic_DNA"/>
</dbReference>
<evidence type="ECO:0000256" key="8">
    <source>
        <dbReference type="SAM" id="Phobius"/>
    </source>
</evidence>
<feature type="transmembrane region" description="Helical" evidence="8">
    <location>
        <begin position="12"/>
        <end position="37"/>
    </location>
</feature>
<keyword evidence="4" id="KW-0597">Phosphoprotein</keyword>
<dbReference type="Proteomes" id="UP001498469">
    <property type="component" value="Unassembled WGS sequence"/>
</dbReference>
<dbReference type="InterPro" id="IPR003661">
    <property type="entry name" value="HisK_dim/P_dom"/>
</dbReference>
<evidence type="ECO:0000256" key="7">
    <source>
        <dbReference type="ARBA" id="ARBA00023136"/>
    </source>
</evidence>
<dbReference type="PROSITE" id="PS50109">
    <property type="entry name" value="HIS_KIN"/>
    <property type="match status" value="1"/>
</dbReference>
<evidence type="ECO:0000313" key="11">
    <source>
        <dbReference type="Proteomes" id="UP001498469"/>
    </source>
</evidence>
<evidence type="ECO:0000259" key="9">
    <source>
        <dbReference type="PROSITE" id="PS50109"/>
    </source>
</evidence>
<reference evidence="10 11" key="1">
    <citation type="submission" date="2023-11" db="EMBL/GenBank/DDBJ databases">
        <title>Draft genome sequence of a psychrophilic Clostridium strain from permafrost water brine.</title>
        <authorList>
            <person name="Shcherbakova V.A."/>
            <person name="Trubitsyn V.E."/>
            <person name="Zakharyuk A.G."/>
        </authorList>
    </citation>
    <scope>NUCLEOTIDE SEQUENCE [LARGE SCALE GENOMIC DNA]</scope>
    <source>
        <strain evidence="10 11">14F</strain>
    </source>
</reference>
<proteinExistence type="predicted"/>
<keyword evidence="8" id="KW-1133">Transmembrane helix</keyword>
<evidence type="ECO:0000256" key="1">
    <source>
        <dbReference type="ARBA" id="ARBA00000085"/>
    </source>
</evidence>
<sequence>MEIKKTSLQVYIIKFIFKIGFSSIMFLFVILLIFSYMGSSGILLSANHSQRLVEKAKTNIKNAKQVTPQLIPENLKYVILDKQTLKTINGTMNKSETEKAKINVKNHQLGTNVYEVIERPESYCVIHYQLIVQFANPIFRRLIPYPEITIVAIFVVILLIALYALSLQFSNKIKKELNKFSLITEKIQQQDLDFEVQPTCFVEHQKVMNSLDSLRHNLKKSLTYQFEQEKNKQEQISSLAHDIKIPITIIKGNAELLSLTQKDEKALDYANEIIEATSEIEEYTQLLIDTSQNDQIFTMHKETNNINEFLNIIQKDTLASIGNRDIRFGINNHMPKEVIWIIDYSSMKRTFMNIIINALEYTPNETSLNLEVSLRDNLASFVITDSGKGFSSEALKKATEMFYTNNKSRSQTGHYGIGLAFADKVIKVHNGTLRIQNDIYTGGGQIVILLPVELRRR</sequence>
<comment type="subcellular location">
    <subcellularLocation>
        <location evidence="2">Membrane</location>
        <topology evidence="2">Multi-pass membrane protein</topology>
    </subcellularLocation>
</comment>
<feature type="transmembrane region" description="Helical" evidence="8">
    <location>
        <begin position="148"/>
        <end position="169"/>
    </location>
</feature>
<keyword evidence="11" id="KW-1185">Reference proteome</keyword>
<protein>
    <recommendedName>
        <fullName evidence="3">histidine kinase</fullName>
        <ecNumber evidence="3">2.7.13.3</ecNumber>
    </recommendedName>
</protein>
<comment type="catalytic activity">
    <reaction evidence="1">
        <text>ATP + protein L-histidine = ADP + protein N-phospho-L-histidine.</text>
        <dbReference type="EC" id="2.7.13.3"/>
    </reaction>
</comment>
<dbReference type="Pfam" id="PF02518">
    <property type="entry name" value="HATPase_c"/>
    <property type="match status" value="1"/>
</dbReference>
<dbReference type="EC" id="2.7.13.3" evidence="3"/>
<dbReference type="GO" id="GO:0016301">
    <property type="term" value="F:kinase activity"/>
    <property type="evidence" value="ECO:0007669"/>
    <property type="project" value="UniProtKB-KW"/>
</dbReference>